<dbReference type="Proteomes" id="UP000189580">
    <property type="component" value="Chromosome b"/>
</dbReference>
<evidence type="ECO:0000313" key="4">
    <source>
        <dbReference type="EMBL" id="ANB14846.1"/>
    </source>
</evidence>
<sequence length="372" mass="39896">MGSTNENSCFGKALNPLYTDSEVTPGGSSGGSAAAVAADMCDVALGSDTGGSVRLPSAYCGVIGFKPSYGLLSRHGVVAYAQSLDTVGLISKDISLVEASFNALNHYDPQDPTSVSPSLRDKIEANTRIASNSGSKDRKLNIGVIKEAIIDLSPEVREMWISCLDRLRRDGHTVTVVSLPSLKSSLPTYFIVSLAEASSNLARYDGVRYGSRAESDRDSGPTGTLYGPTRTRGFGDEVQRRILLGTYNLTARAYGNHFEKAQRVRRKLQMEFNSIFATPNVLYPDNSYTPGNIDVVIHPTARTKPPTFDSIFDAESAVDSYVNDALTVPANHAGIPAISIPYGGVSSIGMQIWGQYGDDQKVLDVARLLLAN</sequence>
<dbReference type="InterPro" id="IPR020556">
    <property type="entry name" value="Amidase_CS"/>
</dbReference>
<evidence type="ECO:0000259" key="3">
    <source>
        <dbReference type="Pfam" id="PF01425"/>
    </source>
</evidence>
<keyword evidence="5" id="KW-1185">Reference proteome</keyword>
<dbReference type="GO" id="GO:0032543">
    <property type="term" value="P:mitochondrial translation"/>
    <property type="evidence" value="ECO:0007669"/>
    <property type="project" value="TreeGrafter"/>
</dbReference>
<feature type="region of interest" description="Disordered" evidence="2">
    <location>
        <begin position="210"/>
        <end position="231"/>
    </location>
</feature>
<dbReference type="InterPro" id="IPR036928">
    <property type="entry name" value="AS_sf"/>
</dbReference>
<name>A0A167F5D0_9ASCO</name>
<dbReference type="OrthoDB" id="421993at2759"/>
<dbReference type="GO" id="GO:0050567">
    <property type="term" value="F:glutaminyl-tRNA synthase (glutamine-hydrolyzing) activity"/>
    <property type="evidence" value="ECO:0007669"/>
    <property type="project" value="TreeGrafter"/>
</dbReference>
<dbReference type="GO" id="GO:0030956">
    <property type="term" value="C:glutamyl-tRNA(Gln) amidotransferase complex"/>
    <property type="evidence" value="ECO:0007669"/>
    <property type="project" value="TreeGrafter"/>
</dbReference>
<dbReference type="GeneID" id="30034372"/>
<reference evidence="4 5" key="1">
    <citation type="submission" date="2016-02" db="EMBL/GenBank/DDBJ databases">
        <title>Complete genome sequence and transcriptome regulation of the pentose utilising yeast Sugiyamaella lignohabitans.</title>
        <authorList>
            <person name="Bellasio M."/>
            <person name="Peymann A."/>
            <person name="Valli M."/>
            <person name="Sipitzky M."/>
            <person name="Graf A."/>
            <person name="Sauer M."/>
            <person name="Marx H."/>
            <person name="Mattanovich D."/>
        </authorList>
    </citation>
    <scope>NUCLEOTIDE SEQUENCE [LARGE SCALE GENOMIC DNA]</scope>
    <source>
        <strain evidence="4 5">CBS 10342</strain>
    </source>
</reference>
<dbReference type="KEGG" id="slb:AWJ20_2459"/>
<evidence type="ECO:0000256" key="1">
    <source>
        <dbReference type="ARBA" id="ARBA00009199"/>
    </source>
</evidence>
<dbReference type="Gene3D" id="3.90.1300.10">
    <property type="entry name" value="Amidase signature (AS) domain"/>
    <property type="match status" value="1"/>
</dbReference>
<evidence type="ECO:0000256" key="2">
    <source>
        <dbReference type="SAM" id="MobiDB-lite"/>
    </source>
</evidence>
<dbReference type="InterPro" id="IPR000120">
    <property type="entry name" value="Amidase"/>
</dbReference>
<proteinExistence type="inferred from homology"/>
<comment type="similarity">
    <text evidence="1">Belongs to the amidase family.</text>
</comment>
<dbReference type="GO" id="GO:0016740">
    <property type="term" value="F:transferase activity"/>
    <property type="evidence" value="ECO:0007669"/>
    <property type="project" value="UniProtKB-KW"/>
</dbReference>
<dbReference type="PROSITE" id="PS00571">
    <property type="entry name" value="AMIDASES"/>
    <property type="match status" value="1"/>
</dbReference>
<organism evidence="4 5">
    <name type="scientific">Sugiyamaella lignohabitans</name>
    <dbReference type="NCBI Taxonomy" id="796027"/>
    <lineage>
        <taxon>Eukaryota</taxon>
        <taxon>Fungi</taxon>
        <taxon>Dikarya</taxon>
        <taxon>Ascomycota</taxon>
        <taxon>Saccharomycotina</taxon>
        <taxon>Dipodascomycetes</taxon>
        <taxon>Dipodascales</taxon>
        <taxon>Trichomonascaceae</taxon>
        <taxon>Sugiyamaella</taxon>
    </lineage>
</organism>
<dbReference type="Pfam" id="PF01425">
    <property type="entry name" value="Amidase"/>
    <property type="match status" value="1"/>
</dbReference>
<dbReference type="GO" id="GO:0005739">
    <property type="term" value="C:mitochondrion"/>
    <property type="evidence" value="ECO:0007669"/>
    <property type="project" value="TreeGrafter"/>
</dbReference>
<protein>
    <submittedName>
        <fullName evidence="4">Glutamyl-tRNA(Gln) amidotransferase subunit HER2</fullName>
    </submittedName>
</protein>
<dbReference type="PANTHER" id="PTHR11895">
    <property type="entry name" value="TRANSAMIDASE"/>
    <property type="match status" value="1"/>
</dbReference>
<dbReference type="PANTHER" id="PTHR11895:SF7">
    <property type="entry name" value="GLUTAMYL-TRNA(GLN) AMIDOTRANSFERASE SUBUNIT A, MITOCHONDRIAL"/>
    <property type="match status" value="1"/>
</dbReference>
<dbReference type="RefSeq" id="XP_018737323.1">
    <property type="nucleotide sequence ID" value="XM_018879403.1"/>
</dbReference>
<dbReference type="GO" id="GO:0070681">
    <property type="term" value="P:glutaminyl-tRNAGln biosynthesis via transamidation"/>
    <property type="evidence" value="ECO:0007669"/>
    <property type="project" value="TreeGrafter"/>
</dbReference>
<dbReference type="SUPFAM" id="SSF75304">
    <property type="entry name" value="Amidase signature (AS) enzymes"/>
    <property type="match status" value="1"/>
</dbReference>
<dbReference type="EMBL" id="CP014503">
    <property type="protein sequence ID" value="ANB14846.1"/>
    <property type="molecule type" value="Genomic_DNA"/>
</dbReference>
<keyword evidence="4" id="KW-0808">Transferase</keyword>
<feature type="domain" description="Amidase" evidence="3">
    <location>
        <begin position="1"/>
        <end position="363"/>
    </location>
</feature>
<gene>
    <name evidence="4" type="primary">HER2</name>
    <name evidence="4" type="ORF">AWJ20_2459</name>
</gene>
<dbReference type="InterPro" id="IPR023631">
    <property type="entry name" value="Amidase_dom"/>
</dbReference>
<dbReference type="AlphaFoldDB" id="A0A167F5D0"/>
<accession>A0A167F5D0</accession>
<evidence type="ECO:0000313" key="5">
    <source>
        <dbReference type="Proteomes" id="UP000189580"/>
    </source>
</evidence>